<gene>
    <name evidence="22" type="primary">atp8</name>
</gene>
<feature type="transmembrane region" description="Helical" evidence="20">
    <location>
        <begin position="12"/>
        <end position="32"/>
    </location>
</feature>
<keyword evidence="6" id="KW-0813">Transport</keyword>
<keyword evidence="9" id="KW-0547">Nucleotide-binding</keyword>
<evidence type="ECO:0000256" key="4">
    <source>
        <dbReference type="ARBA" id="ARBA00011648"/>
    </source>
</evidence>
<dbReference type="GO" id="GO:0005524">
    <property type="term" value="F:ATP binding"/>
    <property type="evidence" value="ECO:0007669"/>
    <property type="project" value="UniProtKB-KW"/>
</dbReference>
<comment type="subcellular location">
    <subcellularLocation>
        <location evidence="2">Mitochondrion membrane</location>
        <topology evidence="2">Single-pass membrane protein</topology>
    </subcellularLocation>
</comment>
<evidence type="ECO:0000256" key="19">
    <source>
        <dbReference type="ARBA" id="ARBA00048383"/>
    </source>
</evidence>
<evidence type="ECO:0000256" key="7">
    <source>
        <dbReference type="ARBA" id="ARBA00022547"/>
    </source>
</evidence>
<evidence type="ECO:0000256" key="8">
    <source>
        <dbReference type="ARBA" id="ARBA00022692"/>
    </source>
</evidence>
<evidence type="ECO:0000256" key="1">
    <source>
        <dbReference type="ARBA" id="ARBA00003096"/>
    </source>
</evidence>
<dbReference type="AlphaFoldDB" id="A0A4D6C4B0"/>
<comment type="subunit">
    <text evidence="4">F-type ATPases have 2 components, CF(1) - the catalytic core - and CF(0) - the membrane proton channel. CF(1) has five subunits: alpha(3), beta(3), gamma(1), delta(1), epsilon(1). CF(0) has three main subunits: a, b and c.</text>
</comment>
<evidence type="ECO:0000256" key="10">
    <source>
        <dbReference type="ARBA" id="ARBA00022781"/>
    </source>
</evidence>
<dbReference type="GO" id="GO:1902600">
    <property type="term" value="P:proton transmembrane transport"/>
    <property type="evidence" value="ECO:0007669"/>
    <property type="project" value="UniProtKB-KW"/>
</dbReference>
<evidence type="ECO:0000256" key="18">
    <source>
        <dbReference type="ARBA" id="ARBA00030649"/>
    </source>
</evidence>
<dbReference type="Pfam" id="PF02326">
    <property type="entry name" value="YMF19"/>
    <property type="match status" value="1"/>
</dbReference>
<accession>A0A4D6C4B0</accession>
<feature type="domain" description="ATP synthase YMF19-like N-terminal" evidence="21">
    <location>
        <begin position="2"/>
        <end position="68"/>
    </location>
</feature>
<comment type="catalytic activity">
    <reaction evidence="19">
        <text>ATP + H2O + 4 H(+)(in) = ADP + phosphate + 5 H(+)(out)</text>
        <dbReference type="Rhea" id="RHEA:57720"/>
        <dbReference type="ChEBI" id="CHEBI:15377"/>
        <dbReference type="ChEBI" id="CHEBI:15378"/>
        <dbReference type="ChEBI" id="CHEBI:30616"/>
        <dbReference type="ChEBI" id="CHEBI:43474"/>
        <dbReference type="ChEBI" id="CHEBI:456216"/>
        <dbReference type="EC" id="7.1.2.2"/>
    </reaction>
</comment>
<name>A0A4D6C4B0_9CHLO</name>
<keyword evidence="16 20" id="KW-0472">Membrane</keyword>
<evidence type="ECO:0000256" key="16">
    <source>
        <dbReference type="ARBA" id="ARBA00023136"/>
    </source>
</evidence>
<keyword evidence="7" id="KW-0138">CF(0)</keyword>
<evidence type="ECO:0000256" key="14">
    <source>
        <dbReference type="ARBA" id="ARBA00023065"/>
    </source>
</evidence>
<keyword evidence="14" id="KW-0406">Ion transport</keyword>
<dbReference type="PANTHER" id="PTHR36816:SF1">
    <property type="entry name" value="ATP SYNTHASE PROTEIN YMF19"/>
    <property type="match status" value="1"/>
</dbReference>
<dbReference type="EC" id="7.1.2.2" evidence="5"/>
<keyword evidence="11" id="KW-0067">ATP-binding</keyword>
<evidence type="ECO:0000256" key="17">
    <source>
        <dbReference type="ARBA" id="ARBA00023310"/>
    </source>
</evidence>
<dbReference type="EMBL" id="MK085999">
    <property type="protein sequence ID" value="QBX98480.1"/>
    <property type="molecule type" value="Genomic_DNA"/>
</dbReference>
<evidence type="ECO:0000256" key="13">
    <source>
        <dbReference type="ARBA" id="ARBA00022989"/>
    </source>
</evidence>
<evidence type="ECO:0000313" key="22">
    <source>
        <dbReference type="EMBL" id="QBX98480.1"/>
    </source>
</evidence>
<evidence type="ECO:0000256" key="9">
    <source>
        <dbReference type="ARBA" id="ARBA00022741"/>
    </source>
</evidence>
<keyword evidence="10" id="KW-0375">Hydrogen ion transport</keyword>
<geneLocation type="mitochondrion" evidence="22"/>
<comment type="similarity">
    <text evidence="3">Belongs to the ATPase protein YMF19 family.</text>
</comment>
<comment type="function">
    <text evidence="1">This is one of the chains of the nonenzymatic component (CF(0) subunit) of the mitochondrial ATPase complex.</text>
</comment>
<evidence type="ECO:0000256" key="6">
    <source>
        <dbReference type="ARBA" id="ARBA00022448"/>
    </source>
</evidence>
<evidence type="ECO:0000259" key="21">
    <source>
        <dbReference type="Pfam" id="PF02326"/>
    </source>
</evidence>
<keyword evidence="13 20" id="KW-1133">Transmembrane helix</keyword>
<proteinExistence type="inferred from homology"/>
<evidence type="ECO:0000256" key="20">
    <source>
        <dbReference type="SAM" id="Phobius"/>
    </source>
</evidence>
<dbReference type="GO" id="GO:0045259">
    <property type="term" value="C:proton-transporting ATP synthase complex"/>
    <property type="evidence" value="ECO:0007669"/>
    <property type="project" value="UniProtKB-KW"/>
</dbReference>
<sequence length="159" mass="17572">MPQLDHVSFFSQYFWLCIFFFTFYVGLLKGFMPKMSRALKLRSAKTGETGGSLSTVEQDTVSGNTNSSLIGSLNACKKGFVTHFESTQDWCTRMHADAMNGALKESNSLYLTKLASTCLDQRLVQAQLDVILPPTASVPNIGAKKDMYLGKLVNSLRKA</sequence>
<keyword evidence="12" id="KW-1278">Translocase</keyword>
<evidence type="ECO:0000256" key="12">
    <source>
        <dbReference type="ARBA" id="ARBA00022967"/>
    </source>
</evidence>
<evidence type="ECO:0000256" key="5">
    <source>
        <dbReference type="ARBA" id="ARBA00012473"/>
    </source>
</evidence>
<keyword evidence="15 22" id="KW-0496">Mitochondrion</keyword>
<evidence type="ECO:0000256" key="3">
    <source>
        <dbReference type="ARBA" id="ARBA00010946"/>
    </source>
</evidence>
<keyword evidence="8 20" id="KW-0812">Transmembrane</keyword>
<evidence type="ECO:0000256" key="2">
    <source>
        <dbReference type="ARBA" id="ARBA00004304"/>
    </source>
</evidence>
<dbReference type="GO" id="GO:0006754">
    <property type="term" value="P:ATP biosynthetic process"/>
    <property type="evidence" value="ECO:0007669"/>
    <property type="project" value="UniProtKB-KW"/>
</dbReference>
<evidence type="ECO:0000256" key="15">
    <source>
        <dbReference type="ARBA" id="ARBA00023128"/>
    </source>
</evidence>
<organism evidence="22">
    <name type="scientific">Chloroparvula sp. RCC696</name>
    <dbReference type="NCBI Taxonomy" id="2565275"/>
    <lineage>
        <taxon>Eukaryota</taxon>
        <taxon>Viridiplantae</taxon>
        <taxon>Chlorophyta</taxon>
        <taxon>Chloropicophyceae</taxon>
        <taxon>Chloropicales</taxon>
        <taxon>Chloropicaceae</taxon>
        <taxon>Chloroparvula</taxon>
    </lineage>
</organism>
<dbReference type="PANTHER" id="PTHR36816">
    <property type="entry name" value="ATP SYNTHASE PROTEIN YMF19"/>
    <property type="match status" value="1"/>
</dbReference>
<dbReference type="GO" id="GO:0031966">
    <property type="term" value="C:mitochondrial membrane"/>
    <property type="evidence" value="ECO:0007669"/>
    <property type="project" value="UniProtKB-SubCell"/>
</dbReference>
<protein>
    <recommendedName>
        <fullName evidence="5">H(+)-transporting two-sector ATPase</fullName>
        <ecNumber evidence="5">7.1.2.2</ecNumber>
    </recommendedName>
    <alternativeName>
        <fullName evidence="18">Mitochondrial protein YMF19</fullName>
    </alternativeName>
</protein>
<dbReference type="InterPro" id="IPR003319">
    <property type="entry name" value="YMF19-like_N"/>
</dbReference>
<evidence type="ECO:0000256" key="11">
    <source>
        <dbReference type="ARBA" id="ARBA00022840"/>
    </source>
</evidence>
<keyword evidence="17" id="KW-0066">ATP synthesis</keyword>
<reference evidence="22" key="1">
    <citation type="journal article" date="2019" name="Genome Biol. Evol.">
        <title>Tracing the Evolution of the Plastome and Mitogenome in the Chloropicophyceae Uncovered Convergent tRNA Gene Losses and a Variant Plastid Genetic Code.</title>
        <authorList>
            <person name="Turmel M."/>
            <person name="Dos Santos A.L."/>
            <person name="Otis C."/>
            <person name="Sergerie R."/>
            <person name="Lemieux C."/>
        </authorList>
    </citation>
    <scope>NUCLEOTIDE SEQUENCE</scope>
</reference>
<dbReference type="InterPro" id="IPR044975">
    <property type="entry name" value="YMF19-like"/>
</dbReference>